<organism evidence="6 7">
    <name type="scientific">Aphanomyces euteiches</name>
    <dbReference type="NCBI Taxonomy" id="100861"/>
    <lineage>
        <taxon>Eukaryota</taxon>
        <taxon>Sar</taxon>
        <taxon>Stramenopiles</taxon>
        <taxon>Oomycota</taxon>
        <taxon>Saprolegniomycetes</taxon>
        <taxon>Saprolegniales</taxon>
        <taxon>Verrucalvaceae</taxon>
        <taxon>Aphanomyces</taxon>
    </lineage>
</organism>
<dbReference type="GO" id="GO:0012505">
    <property type="term" value="C:endomembrane system"/>
    <property type="evidence" value="ECO:0007669"/>
    <property type="project" value="TreeGrafter"/>
</dbReference>
<dbReference type="GO" id="GO:0043161">
    <property type="term" value="P:proteasome-mediated ubiquitin-dependent protein catabolic process"/>
    <property type="evidence" value="ECO:0007669"/>
    <property type="project" value="TreeGrafter"/>
</dbReference>
<reference evidence="6 7" key="1">
    <citation type="submission" date="2019-07" db="EMBL/GenBank/DDBJ databases">
        <title>Genomics analysis of Aphanomyces spp. identifies a new class of oomycete effector associated with host adaptation.</title>
        <authorList>
            <person name="Gaulin E."/>
        </authorList>
    </citation>
    <scope>NUCLEOTIDE SEQUENCE [LARGE SCALE GENOMIC DNA]</scope>
    <source>
        <strain evidence="6 7">ATCC 201684</strain>
    </source>
</reference>
<proteinExistence type="predicted"/>
<evidence type="ECO:0000256" key="4">
    <source>
        <dbReference type="PROSITE-ProRule" id="PRU00175"/>
    </source>
</evidence>
<keyword evidence="1" id="KW-0479">Metal-binding</keyword>
<dbReference type="InterPro" id="IPR050731">
    <property type="entry name" value="HRD1_E3_ubiq-ligases"/>
</dbReference>
<comment type="caution">
    <text evidence="6">The sequence shown here is derived from an EMBL/GenBank/DDBJ whole genome shotgun (WGS) entry which is preliminary data.</text>
</comment>
<protein>
    <recommendedName>
        <fullName evidence="5">RING-type domain-containing protein</fullName>
    </recommendedName>
</protein>
<dbReference type="PANTHER" id="PTHR22763">
    <property type="entry name" value="RING ZINC FINGER PROTEIN"/>
    <property type="match status" value="1"/>
</dbReference>
<accession>A0A6G0W653</accession>
<dbReference type="InterPro" id="IPR013083">
    <property type="entry name" value="Znf_RING/FYVE/PHD"/>
</dbReference>
<evidence type="ECO:0000256" key="3">
    <source>
        <dbReference type="ARBA" id="ARBA00022833"/>
    </source>
</evidence>
<evidence type="ECO:0000256" key="2">
    <source>
        <dbReference type="ARBA" id="ARBA00022771"/>
    </source>
</evidence>
<gene>
    <name evidence="6" type="ORF">Ae201684_018549</name>
</gene>
<keyword evidence="2 4" id="KW-0863">Zinc-finger</keyword>
<evidence type="ECO:0000313" key="7">
    <source>
        <dbReference type="Proteomes" id="UP000481153"/>
    </source>
</evidence>
<evidence type="ECO:0000259" key="5">
    <source>
        <dbReference type="PROSITE" id="PS50089"/>
    </source>
</evidence>
<feature type="domain" description="RING-type" evidence="5">
    <location>
        <begin position="71"/>
        <end position="110"/>
    </location>
</feature>
<dbReference type="EMBL" id="VJMJ01000340">
    <property type="protein sequence ID" value="KAF0722256.1"/>
    <property type="molecule type" value="Genomic_DNA"/>
</dbReference>
<dbReference type="PROSITE" id="PS50089">
    <property type="entry name" value="ZF_RING_2"/>
    <property type="match status" value="1"/>
</dbReference>
<dbReference type="VEuPathDB" id="FungiDB:AeMF1_016440"/>
<dbReference type="SUPFAM" id="SSF57850">
    <property type="entry name" value="RING/U-box"/>
    <property type="match status" value="1"/>
</dbReference>
<dbReference type="InterPro" id="IPR001841">
    <property type="entry name" value="Znf_RING"/>
</dbReference>
<keyword evidence="7" id="KW-1185">Reference proteome</keyword>
<dbReference type="SMART" id="SM00184">
    <property type="entry name" value="RING"/>
    <property type="match status" value="1"/>
</dbReference>
<dbReference type="Pfam" id="PF13639">
    <property type="entry name" value="zf-RING_2"/>
    <property type="match status" value="1"/>
</dbReference>
<dbReference type="Gene3D" id="3.30.40.10">
    <property type="entry name" value="Zinc/RING finger domain, C3HC4 (zinc finger)"/>
    <property type="match status" value="1"/>
</dbReference>
<dbReference type="GO" id="GO:0061630">
    <property type="term" value="F:ubiquitin protein ligase activity"/>
    <property type="evidence" value="ECO:0007669"/>
    <property type="project" value="TreeGrafter"/>
</dbReference>
<evidence type="ECO:0000256" key="1">
    <source>
        <dbReference type="ARBA" id="ARBA00022723"/>
    </source>
</evidence>
<keyword evidence="3" id="KW-0862">Zinc</keyword>
<dbReference type="Proteomes" id="UP000481153">
    <property type="component" value="Unassembled WGS sequence"/>
</dbReference>
<sequence length="186" mass="19993">MGDNKPVSLRVTVRYAVPPRATVLDCLDTFRSANWVGDIVRHVVPYLKTQTNQSVLDAIESQEIPGGGEDCVVCMRIMDAAAASLPCGHLFHASCICAWLRVCNTCPTCRSPVPSQFSGRYAFRKITTTLVVHDLDVPKEALTAQDVGGRDLMALVDISLSVEDGDGKPTFPCELNAAVTTSALVA</sequence>
<evidence type="ECO:0000313" key="6">
    <source>
        <dbReference type="EMBL" id="KAF0722256.1"/>
    </source>
</evidence>
<name>A0A6G0W653_9STRA</name>
<dbReference type="GO" id="GO:0008270">
    <property type="term" value="F:zinc ion binding"/>
    <property type="evidence" value="ECO:0007669"/>
    <property type="project" value="UniProtKB-KW"/>
</dbReference>
<dbReference type="AlphaFoldDB" id="A0A6G0W653"/>